<dbReference type="PANTHER" id="PTHR38591">
    <property type="entry name" value="HYDROLASE"/>
    <property type="match status" value="1"/>
</dbReference>
<comment type="caution">
    <text evidence="3">The sequence shown here is derived from an EMBL/GenBank/DDBJ whole genome shotgun (WGS) entry which is preliminary data.</text>
</comment>
<dbReference type="RefSeq" id="WP_244357400.1">
    <property type="nucleotide sequence ID" value="NZ_JAJNNZ010000008.1"/>
</dbReference>
<gene>
    <name evidence="3" type="ORF">LNL84_11455</name>
</gene>
<protein>
    <submittedName>
        <fullName evidence="3">Carotenoid 1,2-hydratase</fullName>
    </submittedName>
</protein>
<reference evidence="3" key="1">
    <citation type="submission" date="2021-11" db="EMBL/GenBank/DDBJ databases">
        <title>Vibrio ZSDE26 sp. nov. and Vibrio ZSDZ34 sp. nov., isolated from coastal seawater in Qingdao.</title>
        <authorList>
            <person name="Zhang P."/>
        </authorList>
    </citation>
    <scope>NUCLEOTIDE SEQUENCE</scope>
    <source>
        <strain evidence="3">ZSDZ34</strain>
    </source>
</reference>
<accession>A0A9X1WAM9</accession>
<dbReference type="Proteomes" id="UP001139488">
    <property type="component" value="Unassembled WGS sequence"/>
</dbReference>
<proteinExistence type="predicted"/>
<keyword evidence="1" id="KW-1133">Transmembrane helix</keyword>
<dbReference type="InterPro" id="IPR023374">
    <property type="entry name" value="AttH-like_dom_sf"/>
</dbReference>
<evidence type="ECO:0000256" key="1">
    <source>
        <dbReference type="SAM" id="Phobius"/>
    </source>
</evidence>
<dbReference type="Gene3D" id="2.40.370.10">
    <property type="entry name" value="AttH-like domain"/>
    <property type="match status" value="2"/>
</dbReference>
<dbReference type="Pfam" id="PF17186">
    <property type="entry name" value="Lipocalin_9"/>
    <property type="match status" value="1"/>
</dbReference>
<sequence length="374" mass="42879">MNRTFKFAALGIVLSAFVGVLIWYIQSVKHTEEREKVSHIEHLFGSETLKVFEPVLPNTHAELPRDFDFHPEYQHEWWQLVAELTDPYGQTYWLRWRFFRYASDDRIATGWDNPQIYISNVVLNSHLGSLTDQRFSRGGIGQAGGLSRPFRVWIDEWSWRSLSETPFPGKLSISTDDFSVDLLMMNKGQATPIGDRGYHKKHDFLPRASFNVEIPFLSLSGVLMNKLSSQHIAIPVTGKGWMAKEWGSELVGTHYIGEDNFMFRLSEDKVLLVTQYRYETNLPYVSATIISDGGEVTNIASKDIKLEPLSTTFFAPGKRIPLRWHIEIPTQHIDIIVSADRKDNRVNFVLPQWQGEATTRGSHLVNGYIQLSGY</sequence>
<evidence type="ECO:0000313" key="3">
    <source>
        <dbReference type="EMBL" id="MCJ2377447.1"/>
    </source>
</evidence>
<dbReference type="InterPro" id="IPR010791">
    <property type="entry name" value="AttH_dom"/>
</dbReference>
<dbReference type="SUPFAM" id="SSF159245">
    <property type="entry name" value="AttH-like"/>
    <property type="match status" value="1"/>
</dbReference>
<dbReference type="AlphaFoldDB" id="A0A9X1WAM9"/>
<evidence type="ECO:0000313" key="4">
    <source>
        <dbReference type="Proteomes" id="UP001139488"/>
    </source>
</evidence>
<name>A0A9X1WAM9_9VIBR</name>
<keyword evidence="4" id="KW-1185">Reference proteome</keyword>
<feature type="transmembrane region" description="Helical" evidence="1">
    <location>
        <begin position="7"/>
        <end position="25"/>
    </location>
</feature>
<organism evidence="3 4">
    <name type="scientific">Vibrio gelatinilyticus</name>
    <dbReference type="NCBI Taxonomy" id="2893468"/>
    <lineage>
        <taxon>Bacteria</taxon>
        <taxon>Pseudomonadati</taxon>
        <taxon>Pseudomonadota</taxon>
        <taxon>Gammaproteobacteria</taxon>
        <taxon>Vibrionales</taxon>
        <taxon>Vibrionaceae</taxon>
        <taxon>Vibrio</taxon>
    </lineage>
</organism>
<feature type="domain" description="AttH" evidence="2">
    <location>
        <begin position="75"/>
        <end position="248"/>
    </location>
</feature>
<dbReference type="PANTHER" id="PTHR38591:SF1">
    <property type="entry name" value="BLL1000 PROTEIN"/>
    <property type="match status" value="1"/>
</dbReference>
<keyword evidence="1" id="KW-0812">Transmembrane</keyword>
<keyword evidence="1" id="KW-0472">Membrane</keyword>
<dbReference type="EMBL" id="JAJNNZ010000008">
    <property type="protein sequence ID" value="MCJ2377447.1"/>
    <property type="molecule type" value="Genomic_DNA"/>
</dbReference>
<evidence type="ECO:0000259" key="2">
    <source>
        <dbReference type="Pfam" id="PF07143"/>
    </source>
</evidence>
<dbReference type="Pfam" id="PF07143">
    <property type="entry name" value="CrtC"/>
    <property type="match status" value="1"/>
</dbReference>